<evidence type="ECO:0000259" key="5">
    <source>
        <dbReference type="Pfam" id="PF12945"/>
    </source>
</evidence>
<dbReference type="Gene3D" id="2.30.110.10">
    <property type="entry name" value="Electron Transport, Fmn-binding Protein, Chain A"/>
    <property type="match status" value="1"/>
</dbReference>
<keyword evidence="3" id="KW-0975">Bacterial flagellum</keyword>
<dbReference type="Gene3D" id="2.40.10.220">
    <property type="entry name" value="predicted glycosyltransferase like domains"/>
    <property type="match status" value="1"/>
</dbReference>
<evidence type="ECO:0000256" key="3">
    <source>
        <dbReference type="ARBA" id="ARBA00023143"/>
    </source>
</evidence>
<evidence type="ECO:0008006" key="8">
    <source>
        <dbReference type="Google" id="ProtNLM"/>
    </source>
</evidence>
<keyword evidence="2" id="KW-0547">Nucleotide-binding</keyword>
<evidence type="ECO:0000259" key="4">
    <source>
        <dbReference type="Pfam" id="PF07238"/>
    </source>
</evidence>
<dbReference type="EMBL" id="PKTG01000122">
    <property type="protein sequence ID" value="PLX16226.1"/>
    <property type="molecule type" value="Genomic_DNA"/>
</dbReference>
<dbReference type="AlphaFoldDB" id="A0A2N5ZC29"/>
<name>A0A2N5ZC29_MUIH1</name>
<comment type="caution">
    <text evidence="6">The sequence shown here is derived from an EMBL/GenBank/DDBJ whole genome shotgun (WGS) entry which is preliminary data.</text>
</comment>
<evidence type="ECO:0000313" key="7">
    <source>
        <dbReference type="Proteomes" id="UP000234857"/>
    </source>
</evidence>
<dbReference type="Proteomes" id="UP000234857">
    <property type="component" value="Unassembled WGS sequence"/>
</dbReference>
<protein>
    <recommendedName>
        <fullName evidence="8">PilZ domain-containing protein</fullName>
    </recommendedName>
</protein>
<dbReference type="InterPro" id="IPR009875">
    <property type="entry name" value="PilZ_domain"/>
</dbReference>
<evidence type="ECO:0000256" key="1">
    <source>
        <dbReference type="ARBA" id="ARBA00022636"/>
    </source>
</evidence>
<keyword evidence="1" id="KW-0973">c-di-GMP</keyword>
<dbReference type="GO" id="GO:0035438">
    <property type="term" value="F:cyclic-di-GMP binding"/>
    <property type="evidence" value="ECO:0007669"/>
    <property type="project" value="InterPro"/>
</dbReference>
<proteinExistence type="predicted"/>
<dbReference type="Pfam" id="PF07238">
    <property type="entry name" value="PilZ"/>
    <property type="match status" value="1"/>
</dbReference>
<dbReference type="SUPFAM" id="SSF141371">
    <property type="entry name" value="PilZ domain-like"/>
    <property type="match status" value="1"/>
</dbReference>
<feature type="domain" description="Type III secretion system flagellar brake protein YcgR PilZN" evidence="5">
    <location>
        <begin position="11"/>
        <end position="100"/>
    </location>
</feature>
<dbReference type="Pfam" id="PF12945">
    <property type="entry name" value="PilZNR"/>
    <property type="match status" value="1"/>
</dbReference>
<sequence length="234" mass="27792">MAENEHLEKLEVGLNILIEVKSGLFRGNYLSSIVKLIKNQELYIEIPEDKDGKQVKFWPHTKIYLSFFRENEPGAIYEFSENIAKIEELGPKPVIIINFPKEIERIQRRSYVRVDVRLPYFWQKYRVDPDTEEETLVPIDKKGYILDISGGGVMLRSPEKMEKDTFIQTQFTLGDEYFDVRSKIVRVIDRHRGKSSMYKYGIIFDEIQDMIRRKVIGYVFEVERKNIRKQKEVM</sequence>
<gene>
    <name evidence="6" type="ORF">C0601_11440</name>
</gene>
<dbReference type="InterPro" id="IPR012349">
    <property type="entry name" value="Split_barrel_FMN-bd"/>
</dbReference>
<evidence type="ECO:0000256" key="2">
    <source>
        <dbReference type="ARBA" id="ARBA00022741"/>
    </source>
</evidence>
<feature type="domain" description="PilZ" evidence="4">
    <location>
        <begin position="107"/>
        <end position="221"/>
    </location>
</feature>
<evidence type="ECO:0000313" key="6">
    <source>
        <dbReference type="EMBL" id="PLX16226.1"/>
    </source>
</evidence>
<dbReference type="InterPro" id="IPR009926">
    <property type="entry name" value="T3SS_YcgR_PilZN"/>
</dbReference>
<organism evidence="6 7">
    <name type="scientific">Muiribacterium halophilum</name>
    <dbReference type="NCBI Taxonomy" id="2053465"/>
    <lineage>
        <taxon>Bacteria</taxon>
        <taxon>Candidatus Muiribacteriota</taxon>
        <taxon>Candidatus Muiribacteriia</taxon>
        <taxon>Candidatus Muiribacteriales</taxon>
        <taxon>Candidatus Muiribacteriaceae</taxon>
        <taxon>Candidatus Muiribacterium</taxon>
    </lineage>
</organism>
<accession>A0A2N5ZC29</accession>
<reference evidence="6 7" key="1">
    <citation type="submission" date="2017-11" db="EMBL/GenBank/DDBJ databases">
        <title>Genome-resolved metagenomics identifies genetic mobility, metabolic interactions, and unexpected diversity in perchlorate-reducing communities.</title>
        <authorList>
            <person name="Barnum T.P."/>
            <person name="Figueroa I.A."/>
            <person name="Carlstrom C.I."/>
            <person name="Lucas L.N."/>
            <person name="Engelbrektson A.L."/>
            <person name="Coates J.D."/>
        </authorList>
    </citation>
    <scope>NUCLEOTIDE SEQUENCE [LARGE SCALE GENOMIC DNA]</scope>
    <source>
        <strain evidence="6">BM706</strain>
    </source>
</reference>